<dbReference type="Proteomes" id="UP001152561">
    <property type="component" value="Unassembled WGS sequence"/>
</dbReference>
<comment type="caution">
    <text evidence="1">The sequence shown here is derived from an EMBL/GenBank/DDBJ whole genome shotgun (WGS) entry which is preliminary data.</text>
</comment>
<keyword evidence="2" id="KW-1185">Reference proteome</keyword>
<gene>
    <name evidence="1" type="ORF">K7X08_026213</name>
</gene>
<dbReference type="EMBL" id="JAJAGQ010000001">
    <property type="protein sequence ID" value="KAJ8574408.1"/>
    <property type="molecule type" value="Genomic_DNA"/>
</dbReference>
<evidence type="ECO:0000313" key="2">
    <source>
        <dbReference type="Proteomes" id="UP001152561"/>
    </source>
</evidence>
<sequence>MERDYKKNCLPYDDEVNDPIIDNLKRELEGMTVLLSSKHASKAPSRLGKETEEVFDMKVTISEDIGDNSIANDDGGHVGVGTSRDRVESMQAPMQKFGINRSSTAKVEKVDVLRPAVEIENVDIPVAEFEKVVLVSIAEVEKAPKVPIPVPQVTKVVVVPVMIAQVEKAVEVPVPVAHVEKTSDVPVQMVV</sequence>
<accession>A0A9Q1N5T5</accession>
<dbReference type="OrthoDB" id="1303650at2759"/>
<name>A0A9Q1N5T5_9SOLA</name>
<organism evidence="1 2">
    <name type="scientific">Anisodus acutangulus</name>
    <dbReference type="NCBI Taxonomy" id="402998"/>
    <lineage>
        <taxon>Eukaryota</taxon>
        <taxon>Viridiplantae</taxon>
        <taxon>Streptophyta</taxon>
        <taxon>Embryophyta</taxon>
        <taxon>Tracheophyta</taxon>
        <taxon>Spermatophyta</taxon>
        <taxon>Magnoliopsida</taxon>
        <taxon>eudicotyledons</taxon>
        <taxon>Gunneridae</taxon>
        <taxon>Pentapetalae</taxon>
        <taxon>asterids</taxon>
        <taxon>lamiids</taxon>
        <taxon>Solanales</taxon>
        <taxon>Solanaceae</taxon>
        <taxon>Solanoideae</taxon>
        <taxon>Hyoscyameae</taxon>
        <taxon>Anisodus</taxon>
    </lineage>
</organism>
<dbReference type="AlphaFoldDB" id="A0A9Q1N5T5"/>
<evidence type="ECO:0000313" key="1">
    <source>
        <dbReference type="EMBL" id="KAJ8574408.1"/>
    </source>
</evidence>
<reference evidence="2" key="1">
    <citation type="journal article" date="2023" name="Proc. Natl. Acad. Sci. U.S.A.">
        <title>Genomic and structural basis for evolution of tropane alkaloid biosynthesis.</title>
        <authorList>
            <person name="Wanga Y.-J."/>
            <person name="Taina T."/>
            <person name="Yua J.-Y."/>
            <person name="Lia J."/>
            <person name="Xua B."/>
            <person name="Chenc J."/>
            <person name="D'Auriad J.C."/>
            <person name="Huanga J.-P."/>
            <person name="Huanga S.-X."/>
        </authorList>
    </citation>
    <scope>NUCLEOTIDE SEQUENCE [LARGE SCALE GENOMIC DNA]</scope>
    <source>
        <strain evidence="2">cv. KIB-2019</strain>
    </source>
</reference>
<proteinExistence type="predicted"/>
<protein>
    <submittedName>
        <fullName evidence="1">Uncharacterized protein</fullName>
    </submittedName>
</protein>